<evidence type="ECO:0000313" key="6">
    <source>
        <dbReference type="EMBL" id="ELR23510.1"/>
    </source>
</evidence>
<feature type="region of interest" description="Disordered" evidence="4">
    <location>
        <begin position="105"/>
        <end position="166"/>
    </location>
</feature>
<dbReference type="SUPFAM" id="SSF47095">
    <property type="entry name" value="HMG-box"/>
    <property type="match status" value="1"/>
</dbReference>
<dbReference type="Pfam" id="PF00505">
    <property type="entry name" value="HMG_box"/>
    <property type="match status" value="1"/>
</dbReference>
<dbReference type="VEuPathDB" id="AmoebaDB:ACA1_071320"/>
<dbReference type="GO" id="GO:0005634">
    <property type="term" value="C:nucleus"/>
    <property type="evidence" value="ECO:0007669"/>
    <property type="project" value="UniProtKB-UniRule"/>
</dbReference>
<feature type="compositionally biased region" description="Polar residues" evidence="4">
    <location>
        <begin position="213"/>
        <end position="226"/>
    </location>
</feature>
<feature type="region of interest" description="Disordered" evidence="4">
    <location>
        <begin position="1"/>
        <end position="36"/>
    </location>
</feature>
<dbReference type="PANTHER" id="PTHR45789:SF2">
    <property type="entry name" value="FI18025P1"/>
    <property type="match status" value="1"/>
</dbReference>
<feature type="compositionally biased region" description="Basic residues" evidence="4">
    <location>
        <begin position="20"/>
        <end position="31"/>
    </location>
</feature>
<dbReference type="InterPro" id="IPR036910">
    <property type="entry name" value="HMG_box_dom_sf"/>
</dbReference>
<dbReference type="PANTHER" id="PTHR45789">
    <property type="entry name" value="FI18025P1"/>
    <property type="match status" value="1"/>
</dbReference>
<dbReference type="EMBL" id="KB007857">
    <property type="protein sequence ID" value="ELR23510.1"/>
    <property type="molecule type" value="Genomic_DNA"/>
</dbReference>
<gene>
    <name evidence="6" type="ORF">ACA1_071320</name>
</gene>
<dbReference type="InterPro" id="IPR051356">
    <property type="entry name" value="SOX/SOX-like_TF"/>
</dbReference>
<dbReference type="AlphaFoldDB" id="L8HEA0"/>
<reference evidence="6 7" key="1">
    <citation type="journal article" date="2013" name="Genome Biol.">
        <title>Genome of Acanthamoeba castellanii highlights extensive lateral gene transfer and early evolution of tyrosine kinase signaling.</title>
        <authorList>
            <person name="Clarke M."/>
            <person name="Lohan A.J."/>
            <person name="Liu B."/>
            <person name="Lagkouvardos I."/>
            <person name="Roy S."/>
            <person name="Zafar N."/>
            <person name="Bertelli C."/>
            <person name="Schilde C."/>
            <person name="Kianianmomeni A."/>
            <person name="Burglin T.R."/>
            <person name="Frech C."/>
            <person name="Turcotte B."/>
            <person name="Kopec K.O."/>
            <person name="Synnott J.M."/>
            <person name="Choo C."/>
            <person name="Paponov I."/>
            <person name="Finkler A."/>
            <person name="Soon Heng Tan C."/>
            <person name="Hutchins A.P."/>
            <person name="Weinmeier T."/>
            <person name="Rattei T."/>
            <person name="Chu J.S."/>
            <person name="Gimenez G."/>
            <person name="Irimia M."/>
            <person name="Rigden D.J."/>
            <person name="Fitzpatrick D.A."/>
            <person name="Lorenzo-Morales J."/>
            <person name="Bateman A."/>
            <person name="Chiu C.H."/>
            <person name="Tang P."/>
            <person name="Hegemann P."/>
            <person name="Fromm H."/>
            <person name="Raoult D."/>
            <person name="Greub G."/>
            <person name="Miranda-Saavedra D."/>
            <person name="Chen N."/>
            <person name="Nash P."/>
            <person name="Ginger M.L."/>
            <person name="Horn M."/>
            <person name="Schaap P."/>
            <person name="Caler L."/>
            <person name="Loftus B."/>
        </authorList>
    </citation>
    <scope>NUCLEOTIDE SEQUENCE [LARGE SCALE GENOMIC DNA]</scope>
    <source>
        <strain evidence="6 7">Neff</strain>
    </source>
</reference>
<evidence type="ECO:0000256" key="2">
    <source>
        <dbReference type="ARBA" id="ARBA00023242"/>
    </source>
</evidence>
<keyword evidence="7" id="KW-1185">Reference proteome</keyword>
<evidence type="ECO:0000259" key="5">
    <source>
        <dbReference type="PROSITE" id="PS50118"/>
    </source>
</evidence>
<feature type="compositionally biased region" description="Polar residues" evidence="4">
    <location>
        <begin position="1"/>
        <end position="10"/>
    </location>
</feature>
<evidence type="ECO:0000256" key="1">
    <source>
        <dbReference type="ARBA" id="ARBA00023125"/>
    </source>
</evidence>
<proteinExistence type="predicted"/>
<evidence type="ECO:0000313" key="7">
    <source>
        <dbReference type="Proteomes" id="UP000011083"/>
    </source>
</evidence>
<feature type="DNA-binding region" description="HMG box" evidence="3">
    <location>
        <begin position="37"/>
        <end position="105"/>
    </location>
</feature>
<accession>L8HEA0</accession>
<dbReference type="Gene3D" id="1.10.30.10">
    <property type="entry name" value="High mobility group box domain"/>
    <property type="match status" value="1"/>
</dbReference>
<protein>
    <submittedName>
        <fullName evidence="6">HMG (High mobility group) box domain containing protein</fullName>
    </submittedName>
</protein>
<dbReference type="OrthoDB" id="6247875at2759"/>
<dbReference type="STRING" id="1257118.L8HEA0"/>
<keyword evidence="2 3" id="KW-0539">Nucleus</keyword>
<feature type="domain" description="HMG box" evidence="5">
    <location>
        <begin position="37"/>
        <end position="105"/>
    </location>
</feature>
<evidence type="ECO:0000256" key="3">
    <source>
        <dbReference type="PROSITE-ProRule" id="PRU00267"/>
    </source>
</evidence>
<name>L8HEA0_ACACF</name>
<dbReference type="GO" id="GO:0000981">
    <property type="term" value="F:DNA-binding transcription factor activity, RNA polymerase II-specific"/>
    <property type="evidence" value="ECO:0007669"/>
    <property type="project" value="TreeGrafter"/>
</dbReference>
<sequence>MACTSPTTTPAAVDDDAYRPQRRTQKRKRVRKNDGRLKRPINSFLLFAKEYRPALLNEHGRLNNQQVSKLLGVKWKSMTEDEKAPYTREAEAIHTKFMLDHPDFSWHGDKDHHNSTTSNNKERKASSAAAGSKKRSRTSSTCAEPGPRPAAWESLSPSPEFDVNSRRASEGDLFDSLMRLNHPHKYLSTPLLSPHHDQFEALGAVGHHHPSSDDAQYSPASCSTPSPGFSLGCDPGARANITACGEEVEVLQRGALAERPFTVWSDHKPAPVGFKVVYVPLLVPDPTTDPGPVEEPFGSPPSALRLTGVSEPRCAEATGYDLGEQLTTDDISELMQCLHDLDSHTSTDPTSADEALSSLFFGDGPDFSTNLGMHFPS</sequence>
<feature type="compositionally biased region" description="Basic and acidic residues" evidence="4">
    <location>
        <begin position="105"/>
        <end position="125"/>
    </location>
</feature>
<feature type="region of interest" description="Disordered" evidence="4">
    <location>
        <begin position="206"/>
        <end position="226"/>
    </location>
</feature>
<dbReference type="InterPro" id="IPR009071">
    <property type="entry name" value="HMG_box_dom"/>
</dbReference>
<dbReference type="GO" id="GO:0000978">
    <property type="term" value="F:RNA polymerase II cis-regulatory region sequence-specific DNA binding"/>
    <property type="evidence" value="ECO:0007669"/>
    <property type="project" value="TreeGrafter"/>
</dbReference>
<dbReference type="SMART" id="SM00398">
    <property type="entry name" value="HMG"/>
    <property type="match status" value="1"/>
</dbReference>
<dbReference type="KEGG" id="acan:ACA1_071320"/>
<keyword evidence="1 3" id="KW-0238">DNA-binding</keyword>
<dbReference type="PROSITE" id="PS50118">
    <property type="entry name" value="HMG_BOX_2"/>
    <property type="match status" value="1"/>
</dbReference>
<dbReference type="GeneID" id="14924491"/>
<dbReference type="Proteomes" id="UP000011083">
    <property type="component" value="Unassembled WGS sequence"/>
</dbReference>
<dbReference type="RefSeq" id="XP_004353038.1">
    <property type="nucleotide sequence ID" value="XM_004352986.1"/>
</dbReference>
<organism evidence="6 7">
    <name type="scientific">Acanthamoeba castellanii (strain ATCC 30010 / Neff)</name>
    <dbReference type="NCBI Taxonomy" id="1257118"/>
    <lineage>
        <taxon>Eukaryota</taxon>
        <taxon>Amoebozoa</taxon>
        <taxon>Discosea</taxon>
        <taxon>Longamoebia</taxon>
        <taxon>Centramoebida</taxon>
        <taxon>Acanthamoebidae</taxon>
        <taxon>Acanthamoeba</taxon>
    </lineage>
</organism>
<evidence type="ECO:0000256" key="4">
    <source>
        <dbReference type="SAM" id="MobiDB-lite"/>
    </source>
</evidence>